<reference evidence="7" key="1">
    <citation type="journal article" date="2021" name="Syst. Appl. Microbiol.">
        <title>Roseomonas hellenica sp. nov., isolated from roots of wild-growing Alkanna tinctoria.</title>
        <authorList>
            <person name="Rat A."/>
            <person name="Naranjo H.D."/>
            <person name="Lebbe L."/>
            <person name="Cnockaert M."/>
            <person name="Krigas N."/>
            <person name="Grigoriadou K."/>
            <person name="Maloupa E."/>
            <person name="Willems A."/>
        </authorList>
    </citation>
    <scope>NUCLEOTIDE SEQUENCE [LARGE SCALE GENOMIC DNA]</scope>
    <source>
        <strain evidence="7">LMG 31159</strain>
    </source>
</reference>
<feature type="domain" description="HTH tetR-type" evidence="5">
    <location>
        <begin position="21"/>
        <end position="81"/>
    </location>
</feature>
<dbReference type="PRINTS" id="PR00455">
    <property type="entry name" value="HTHTETR"/>
</dbReference>
<dbReference type="Gene3D" id="1.10.10.60">
    <property type="entry name" value="Homeodomain-like"/>
    <property type="match status" value="1"/>
</dbReference>
<dbReference type="InterPro" id="IPR036271">
    <property type="entry name" value="Tet_transcr_reg_TetR-rel_C_sf"/>
</dbReference>
<dbReference type="Gene3D" id="1.10.357.10">
    <property type="entry name" value="Tetracycline Repressor, domain 2"/>
    <property type="match status" value="1"/>
</dbReference>
<dbReference type="PANTHER" id="PTHR30055">
    <property type="entry name" value="HTH-TYPE TRANSCRIPTIONAL REGULATOR RUTR"/>
    <property type="match status" value="1"/>
</dbReference>
<dbReference type="Pfam" id="PF00440">
    <property type="entry name" value="TetR_N"/>
    <property type="match status" value="1"/>
</dbReference>
<accession>A0ABS5EFG2</accession>
<name>A0ABS5EFG2_9PROT</name>
<dbReference type="RefSeq" id="WP_211867976.1">
    <property type="nucleotide sequence ID" value="NZ_JAAEDI010000008.1"/>
</dbReference>
<dbReference type="InterPro" id="IPR009057">
    <property type="entry name" value="Homeodomain-like_sf"/>
</dbReference>
<keyword evidence="3" id="KW-0804">Transcription</keyword>
<dbReference type="SUPFAM" id="SSF48498">
    <property type="entry name" value="Tetracyclin repressor-like, C-terminal domain"/>
    <property type="match status" value="1"/>
</dbReference>
<evidence type="ECO:0000313" key="7">
    <source>
        <dbReference type="Proteomes" id="UP000698752"/>
    </source>
</evidence>
<keyword evidence="7" id="KW-1185">Reference proteome</keyword>
<dbReference type="EMBL" id="JAAEDI010000008">
    <property type="protein sequence ID" value="MBR0649761.1"/>
    <property type="molecule type" value="Genomic_DNA"/>
</dbReference>
<dbReference type="InterPro" id="IPR050109">
    <property type="entry name" value="HTH-type_TetR-like_transc_reg"/>
</dbReference>
<dbReference type="Pfam" id="PF17932">
    <property type="entry name" value="TetR_C_24"/>
    <property type="match status" value="1"/>
</dbReference>
<protein>
    <submittedName>
        <fullName evidence="6">TetR/AcrR family transcriptional regulator</fullName>
    </submittedName>
</protein>
<dbReference type="PANTHER" id="PTHR30055:SF240">
    <property type="entry name" value="HTH-TYPE TRANSCRIPTIONAL REGULATOR ACRR"/>
    <property type="match status" value="1"/>
</dbReference>
<gene>
    <name evidence="6" type="ORF">GXW78_08810</name>
</gene>
<keyword evidence="1" id="KW-0805">Transcription regulation</keyword>
<feature type="DNA-binding region" description="H-T-H motif" evidence="4">
    <location>
        <begin position="44"/>
        <end position="63"/>
    </location>
</feature>
<sequence>MTQFEDLIEILESGGYSQPVQGRILQIFEVACRLFAQRGFDGVSMRDIAQECGISKATLYHYFPDKDSLLRPLAMGITKALYLDVAKHDDPSLAATERLRRLVGGTAQFFERHRWAWIASAISFWRDPKSQTRRERIDWRDRYEGLVREILEAGVAAGEFGKLDVPVAGRMIIGALNWMPRWYDPKGVLTAPDIALYFCDMVLGGILAPARQAPDAP</sequence>
<dbReference type="InterPro" id="IPR041490">
    <property type="entry name" value="KstR2_TetR_C"/>
</dbReference>
<evidence type="ECO:0000259" key="5">
    <source>
        <dbReference type="PROSITE" id="PS50977"/>
    </source>
</evidence>
<dbReference type="InterPro" id="IPR001647">
    <property type="entry name" value="HTH_TetR"/>
</dbReference>
<keyword evidence="2 4" id="KW-0238">DNA-binding</keyword>
<dbReference type="PROSITE" id="PS50977">
    <property type="entry name" value="HTH_TETR_2"/>
    <property type="match status" value="1"/>
</dbReference>
<dbReference type="InterPro" id="IPR023772">
    <property type="entry name" value="DNA-bd_HTH_TetR-type_CS"/>
</dbReference>
<dbReference type="PROSITE" id="PS01081">
    <property type="entry name" value="HTH_TETR_1"/>
    <property type="match status" value="1"/>
</dbReference>
<evidence type="ECO:0000256" key="3">
    <source>
        <dbReference type="ARBA" id="ARBA00023163"/>
    </source>
</evidence>
<evidence type="ECO:0000313" key="6">
    <source>
        <dbReference type="EMBL" id="MBR0649761.1"/>
    </source>
</evidence>
<dbReference type="SUPFAM" id="SSF46689">
    <property type="entry name" value="Homeodomain-like"/>
    <property type="match status" value="1"/>
</dbReference>
<proteinExistence type="predicted"/>
<dbReference type="Proteomes" id="UP000698752">
    <property type="component" value="Unassembled WGS sequence"/>
</dbReference>
<comment type="caution">
    <text evidence="6">The sequence shown here is derived from an EMBL/GenBank/DDBJ whole genome shotgun (WGS) entry which is preliminary data.</text>
</comment>
<organism evidence="6 7">
    <name type="scientific">Neoroseomonas terrae</name>
    <dbReference type="NCBI Taxonomy" id="424799"/>
    <lineage>
        <taxon>Bacteria</taxon>
        <taxon>Pseudomonadati</taxon>
        <taxon>Pseudomonadota</taxon>
        <taxon>Alphaproteobacteria</taxon>
        <taxon>Acetobacterales</taxon>
        <taxon>Acetobacteraceae</taxon>
        <taxon>Neoroseomonas</taxon>
    </lineage>
</organism>
<evidence type="ECO:0000256" key="1">
    <source>
        <dbReference type="ARBA" id="ARBA00023015"/>
    </source>
</evidence>
<evidence type="ECO:0000256" key="2">
    <source>
        <dbReference type="ARBA" id="ARBA00023125"/>
    </source>
</evidence>
<evidence type="ECO:0000256" key="4">
    <source>
        <dbReference type="PROSITE-ProRule" id="PRU00335"/>
    </source>
</evidence>